<dbReference type="PANTHER" id="PTHR43701:SF2">
    <property type="entry name" value="MEMBRANE TRANSPORTER PROTEIN YJNA-RELATED"/>
    <property type="match status" value="1"/>
</dbReference>
<dbReference type="Pfam" id="PF01925">
    <property type="entry name" value="TauE"/>
    <property type="match status" value="1"/>
</dbReference>
<keyword evidence="6" id="KW-1003">Cell membrane</keyword>
<evidence type="ECO:0000256" key="2">
    <source>
        <dbReference type="ARBA" id="ARBA00009142"/>
    </source>
</evidence>
<gene>
    <name evidence="7" type="ORF">GCM10008967_10890</name>
</gene>
<dbReference type="EMBL" id="BAAADJ010000011">
    <property type="protein sequence ID" value="GAA0322231.1"/>
    <property type="molecule type" value="Genomic_DNA"/>
</dbReference>
<dbReference type="RefSeq" id="WP_343797061.1">
    <property type="nucleotide sequence ID" value="NZ_BAAADJ010000011.1"/>
</dbReference>
<evidence type="ECO:0000256" key="4">
    <source>
        <dbReference type="ARBA" id="ARBA00022989"/>
    </source>
</evidence>
<feature type="transmembrane region" description="Helical" evidence="6">
    <location>
        <begin position="6"/>
        <end position="35"/>
    </location>
</feature>
<evidence type="ECO:0000313" key="7">
    <source>
        <dbReference type="EMBL" id="GAA0322231.1"/>
    </source>
</evidence>
<keyword evidence="4 6" id="KW-1133">Transmembrane helix</keyword>
<comment type="similarity">
    <text evidence="2 6">Belongs to the 4-toluene sulfonate uptake permease (TSUP) (TC 2.A.102) family.</text>
</comment>
<feature type="transmembrane region" description="Helical" evidence="6">
    <location>
        <begin position="210"/>
        <end position="230"/>
    </location>
</feature>
<accession>A0ABN0W1B1</accession>
<evidence type="ECO:0000256" key="5">
    <source>
        <dbReference type="ARBA" id="ARBA00023136"/>
    </source>
</evidence>
<reference evidence="7 8" key="1">
    <citation type="journal article" date="2019" name="Int. J. Syst. Evol. Microbiol.">
        <title>The Global Catalogue of Microorganisms (GCM) 10K type strain sequencing project: providing services to taxonomists for standard genome sequencing and annotation.</title>
        <authorList>
            <consortium name="The Broad Institute Genomics Platform"/>
            <consortium name="The Broad Institute Genome Sequencing Center for Infectious Disease"/>
            <person name="Wu L."/>
            <person name="Ma J."/>
        </authorList>
    </citation>
    <scope>NUCLEOTIDE SEQUENCE [LARGE SCALE GENOMIC DNA]</scope>
    <source>
        <strain evidence="7 8">JCM 9731</strain>
    </source>
</reference>
<feature type="transmembrane region" description="Helical" evidence="6">
    <location>
        <begin position="42"/>
        <end position="61"/>
    </location>
</feature>
<feature type="transmembrane region" description="Helical" evidence="6">
    <location>
        <begin position="98"/>
        <end position="116"/>
    </location>
</feature>
<dbReference type="InterPro" id="IPR051598">
    <property type="entry name" value="TSUP/Inactive_protease-like"/>
</dbReference>
<feature type="transmembrane region" description="Helical" evidence="6">
    <location>
        <begin position="147"/>
        <end position="176"/>
    </location>
</feature>
<feature type="transmembrane region" description="Helical" evidence="6">
    <location>
        <begin position="67"/>
        <end position="86"/>
    </location>
</feature>
<evidence type="ECO:0000256" key="6">
    <source>
        <dbReference type="RuleBase" id="RU363041"/>
    </source>
</evidence>
<comment type="caution">
    <text evidence="7">The sequence shown here is derived from an EMBL/GenBank/DDBJ whole genome shotgun (WGS) entry which is preliminary data.</text>
</comment>
<evidence type="ECO:0000256" key="1">
    <source>
        <dbReference type="ARBA" id="ARBA00004141"/>
    </source>
</evidence>
<proteinExistence type="inferred from homology"/>
<dbReference type="PANTHER" id="PTHR43701">
    <property type="entry name" value="MEMBRANE TRANSPORTER PROTEIN MJ0441-RELATED"/>
    <property type="match status" value="1"/>
</dbReference>
<evidence type="ECO:0000313" key="8">
    <source>
        <dbReference type="Proteomes" id="UP001500782"/>
    </source>
</evidence>
<sequence>MEWIAFPLVGLIISVLSGFFGVGGGFILTPFLLLIGFSPVEAIMVSLLFSIATSVMGAFAHLRQKNIRWKMSVILGVSGVLATQVAQPFVMFLSKRGLDEVVIPLLYIILLLYFAWKMKQETKREVAATAENERKNQEIKNVLAKTIFIGIAGGFVSTTLGVGGGFLMVPLLITLLGFQARQAVGTSLMSVLFIVIAGFITYALKTPFDYSNALLLIVGALVGSPIGAKLTKYYLHQETAKWLSYLYIAIMGSVVLKLFKVPLWGLVVMAVFISLFAASIVKKIMNKRKRMVSNS</sequence>
<protein>
    <recommendedName>
        <fullName evidence="6">Probable membrane transporter protein</fullName>
    </recommendedName>
</protein>
<keyword evidence="8" id="KW-1185">Reference proteome</keyword>
<evidence type="ECO:0000256" key="3">
    <source>
        <dbReference type="ARBA" id="ARBA00022692"/>
    </source>
</evidence>
<keyword evidence="3 6" id="KW-0812">Transmembrane</keyword>
<organism evidence="7 8">
    <name type="scientific">Bacillus carboniphilus</name>
    <dbReference type="NCBI Taxonomy" id="86663"/>
    <lineage>
        <taxon>Bacteria</taxon>
        <taxon>Bacillati</taxon>
        <taxon>Bacillota</taxon>
        <taxon>Bacilli</taxon>
        <taxon>Bacillales</taxon>
        <taxon>Bacillaceae</taxon>
        <taxon>Bacillus</taxon>
    </lineage>
</organism>
<name>A0ABN0W1B1_9BACI</name>
<dbReference type="InterPro" id="IPR036259">
    <property type="entry name" value="MFS_trans_sf"/>
</dbReference>
<dbReference type="InterPro" id="IPR002781">
    <property type="entry name" value="TM_pro_TauE-like"/>
</dbReference>
<dbReference type="Gene3D" id="1.20.1250.20">
    <property type="entry name" value="MFS general substrate transporter like domains"/>
    <property type="match status" value="1"/>
</dbReference>
<feature type="transmembrane region" description="Helical" evidence="6">
    <location>
        <begin position="183"/>
        <end position="204"/>
    </location>
</feature>
<dbReference type="Proteomes" id="UP001500782">
    <property type="component" value="Unassembled WGS sequence"/>
</dbReference>
<keyword evidence="5 6" id="KW-0472">Membrane</keyword>
<feature type="transmembrane region" description="Helical" evidence="6">
    <location>
        <begin position="264"/>
        <end position="281"/>
    </location>
</feature>
<comment type="subcellular location">
    <subcellularLocation>
        <location evidence="6">Cell membrane</location>
        <topology evidence="6">Multi-pass membrane protein</topology>
    </subcellularLocation>
    <subcellularLocation>
        <location evidence="1">Membrane</location>
        <topology evidence="1">Multi-pass membrane protein</topology>
    </subcellularLocation>
</comment>